<name>A8S519_ENTBW</name>
<dbReference type="Proteomes" id="UP000005396">
    <property type="component" value="Unassembled WGS sequence"/>
</dbReference>
<accession>A8S519</accession>
<comment type="caution">
    <text evidence="1">The sequence shown here is derived from an EMBL/GenBank/DDBJ whole genome shotgun (WGS) entry which is preliminary data.</text>
</comment>
<organism evidence="1 2">
    <name type="scientific">Enterocloster bolteae (strain ATCC BAA-613 / DSM 15670 / CCUG 46953 / JCM 12243 / WAL 16351)</name>
    <name type="common">Clostridium bolteae</name>
    <dbReference type="NCBI Taxonomy" id="411902"/>
    <lineage>
        <taxon>Bacteria</taxon>
        <taxon>Bacillati</taxon>
        <taxon>Bacillota</taxon>
        <taxon>Clostridia</taxon>
        <taxon>Lachnospirales</taxon>
        <taxon>Lachnospiraceae</taxon>
        <taxon>Enterocloster</taxon>
    </lineage>
</organism>
<evidence type="ECO:0000313" key="1">
    <source>
        <dbReference type="EMBL" id="EDP12718.1"/>
    </source>
</evidence>
<dbReference type="EMBL" id="ABCC02000069">
    <property type="protein sequence ID" value="EDP12718.1"/>
    <property type="molecule type" value="Genomic_DNA"/>
</dbReference>
<proteinExistence type="predicted"/>
<protein>
    <submittedName>
        <fullName evidence="1">Uncharacterized protein</fullName>
    </submittedName>
</protein>
<dbReference type="AlphaFoldDB" id="A8S519"/>
<sequence>MHEKICAICTIKKGKTNKKLEYIKLHKDCYLAIKCNLMIAKIQYIG</sequence>
<reference evidence="1 2" key="1">
    <citation type="submission" date="2007-08" db="EMBL/GenBank/DDBJ databases">
        <authorList>
            <person name="Fulton L."/>
            <person name="Clifton S."/>
            <person name="Fulton B."/>
            <person name="Xu J."/>
            <person name="Minx P."/>
            <person name="Pepin K.H."/>
            <person name="Johnson M."/>
            <person name="Thiruvilangam P."/>
            <person name="Bhonagiri V."/>
            <person name="Nash W.E."/>
            <person name="Mardis E.R."/>
            <person name="Wilson R.K."/>
        </authorList>
    </citation>
    <scope>NUCLEOTIDE SEQUENCE [LARGE SCALE GENOMIC DNA]</scope>
    <source>
        <strain evidence="2">ATCC BAA-613 / DSM 15670 / CCUG 46953 / JCM 12243 / WAL 16351</strain>
    </source>
</reference>
<dbReference type="HOGENOM" id="CLU_3182002_0_0_9"/>
<gene>
    <name evidence="1" type="ORF">CLOBOL_06948</name>
</gene>
<evidence type="ECO:0000313" key="2">
    <source>
        <dbReference type="Proteomes" id="UP000005396"/>
    </source>
</evidence>
<dbReference type="PaxDb" id="411902-CLOBOL_06948"/>
<reference evidence="1 2" key="2">
    <citation type="submission" date="2007-09" db="EMBL/GenBank/DDBJ databases">
        <title>Draft genome sequence of Clostridium bolteae (ATCC BAA-613).</title>
        <authorList>
            <person name="Sudarsanam P."/>
            <person name="Ley R."/>
            <person name="Guruge J."/>
            <person name="Turnbaugh P.J."/>
            <person name="Mahowald M."/>
            <person name="Liep D."/>
            <person name="Gordon J."/>
        </authorList>
    </citation>
    <scope>NUCLEOTIDE SEQUENCE [LARGE SCALE GENOMIC DNA]</scope>
    <source>
        <strain evidence="2">ATCC BAA-613 / DSM 15670 / CCUG 46953 / JCM 12243 / WAL 16351</strain>
    </source>
</reference>